<dbReference type="SUPFAM" id="SSF160631">
    <property type="entry name" value="SMI1/KNR4-like"/>
    <property type="match status" value="1"/>
</dbReference>
<gene>
    <name evidence="2" type="ORF">NIES267_68600</name>
</gene>
<protein>
    <submittedName>
        <fullName evidence="2">PBS lyase HEAT-like repeat protein</fullName>
    </submittedName>
</protein>
<keyword evidence="3" id="KW-1185">Reference proteome</keyword>
<dbReference type="InterPro" id="IPR037883">
    <property type="entry name" value="Knr4/Smi1-like_sf"/>
</dbReference>
<feature type="domain" description="Knr4/Smi1-like" evidence="1">
    <location>
        <begin position="29"/>
        <end position="164"/>
    </location>
</feature>
<organism evidence="2 3">
    <name type="scientific">Calothrix parasitica NIES-267</name>
    <dbReference type="NCBI Taxonomy" id="1973488"/>
    <lineage>
        <taxon>Bacteria</taxon>
        <taxon>Bacillati</taxon>
        <taxon>Cyanobacteriota</taxon>
        <taxon>Cyanophyceae</taxon>
        <taxon>Nostocales</taxon>
        <taxon>Calotrichaceae</taxon>
        <taxon>Calothrix</taxon>
    </lineage>
</organism>
<reference evidence="2 3" key="1">
    <citation type="submission" date="2017-06" db="EMBL/GenBank/DDBJ databases">
        <title>Genome sequencing of cyanobaciteial culture collection at National Institute for Environmental Studies (NIES).</title>
        <authorList>
            <person name="Hirose Y."/>
            <person name="Shimura Y."/>
            <person name="Fujisawa T."/>
            <person name="Nakamura Y."/>
            <person name="Kawachi M."/>
        </authorList>
    </citation>
    <scope>NUCLEOTIDE SEQUENCE [LARGE SCALE GENOMIC DNA]</scope>
    <source>
        <strain evidence="2 3">NIES-267</strain>
    </source>
</reference>
<dbReference type="OrthoDB" id="511172at2"/>
<dbReference type="GO" id="GO:0016829">
    <property type="term" value="F:lyase activity"/>
    <property type="evidence" value="ECO:0007669"/>
    <property type="project" value="UniProtKB-KW"/>
</dbReference>
<dbReference type="Pfam" id="PF09346">
    <property type="entry name" value="SMI1_KNR4"/>
    <property type="match status" value="1"/>
</dbReference>
<name>A0A1Z4M1T6_9CYAN</name>
<sequence length="208" mass="24475">MSVLTDSLNRIMQWLEENRPDYAASFLPGLSDEEIQEKLTNVELELPEEIYELYHWRNGVEDGEDSKSIAYPSMAFMSLDEAIEYHQGIVEIDIFEHEDLPNIFELLDANQVDIYSDTHLFPFLRSNCDFCAVLLSKKKQKHSPIIDISHDLDLYFGYRSLTTMIQTLAKYFETGAYYLRENNFLDWDKEKMEPIFHKYNPGLSFMID</sequence>
<evidence type="ECO:0000259" key="1">
    <source>
        <dbReference type="Pfam" id="PF09346"/>
    </source>
</evidence>
<evidence type="ECO:0000313" key="2">
    <source>
        <dbReference type="EMBL" id="BAY87338.1"/>
    </source>
</evidence>
<dbReference type="AlphaFoldDB" id="A0A1Z4M1T6"/>
<dbReference type="Proteomes" id="UP000218418">
    <property type="component" value="Chromosome"/>
</dbReference>
<dbReference type="EMBL" id="AP018227">
    <property type="protein sequence ID" value="BAY87338.1"/>
    <property type="molecule type" value="Genomic_DNA"/>
</dbReference>
<proteinExistence type="predicted"/>
<evidence type="ECO:0000313" key="3">
    <source>
        <dbReference type="Proteomes" id="UP000218418"/>
    </source>
</evidence>
<dbReference type="InterPro" id="IPR018958">
    <property type="entry name" value="Knr4/Smi1-like_dom"/>
</dbReference>
<accession>A0A1Z4M1T6</accession>
<keyword evidence="2" id="KW-0456">Lyase</keyword>